<dbReference type="InterPro" id="IPR043128">
    <property type="entry name" value="Rev_trsase/Diguanyl_cyclase"/>
</dbReference>
<dbReference type="Gene3D" id="3.30.70.270">
    <property type="match status" value="1"/>
</dbReference>
<keyword evidence="7" id="KW-1185">Reference proteome</keyword>
<dbReference type="SUPFAM" id="SSF56672">
    <property type="entry name" value="DNA/RNA polymerases"/>
    <property type="match status" value="1"/>
</dbReference>
<dbReference type="Pfam" id="PF11799">
    <property type="entry name" value="IMS_C"/>
    <property type="match status" value="1"/>
</dbReference>
<feature type="compositionally biased region" description="Low complexity" evidence="4">
    <location>
        <begin position="315"/>
        <end position="327"/>
    </location>
</feature>
<evidence type="ECO:0000256" key="3">
    <source>
        <dbReference type="ARBA" id="ARBA00025589"/>
    </source>
</evidence>
<dbReference type="Pfam" id="PF00817">
    <property type="entry name" value="IMS"/>
    <property type="match status" value="1"/>
</dbReference>
<feature type="compositionally biased region" description="Basic and acidic residues" evidence="4">
    <location>
        <begin position="293"/>
        <end position="308"/>
    </location>
</feature>
<comment type="function">
    <text evidence="3">Poorly processive, error-prone DNA polymerase involved in untargeted mutagenesis. Copies undamaged DNA at stalled replication forks, which arise in vivo from mismatched or misaligned primer ends. These misaligned primers can be extended by PolIV. Exhibits no 3'-5' exonuclease (proofreading) activity. May be involved in translesional synthesis, in conjunction with the beta clamp from PolIII.</text>
</comment>
<dbReference type="InterPro" id="IPR036775">
    <property type="entry name" value="DNA_pol_Y-fam_lit_finger_sf"/>
</dbReference>
<evidence type="ECO:0000313" key="7">
    <source>
        <dbReference type="Proteomes" id="UP001183420"/>
    </source>
</evidence>
<gene>
    <name evidence="6" type="ORF">RNC47_29225</name>
</gene>
<dbReference type="InterPro" id="IPR043502">
    <property type="entry name" value="DNA/RNA_pol_sf"/>
</dbReference>
<evidence type="ECO:0000256" key="1">
    <source>
        <dbReference type="ARBA" id="ARBA00010945"/>
    </source>
</evidence>
<name>A0ABU2LZF7_9ACTN</name>
<evidence type="ECO:0000256" key="2">
    <source>
        <dbReference type="ARBA" id="ARBA00022763"/>
    </source>
</evidence>
<evidence type="ECO:0000259" key="5">
    <source>
        <dbReference type="PROSITE" id="PS50173"/>
    </source>
</evidence>
<feature type="region of interest" description="Disordered" evidence="4">
    <location>
        <begin position="286"/>
        <end position="327"/>
    </location>
</feature>
<organism evidence="6 7">
    <name type="scientific">Streptomyces millisiae</name>
    <dbReference type="NCBI Taxonomy" id="3075542"/>
    <lineage>
        <taxon>Bacteria</taxon>
        <taxon>Bacillati</taxon>
        <taxon>Actinomycetota</taxon>
        <taxon>Actinomycetes</taxon>
        <taxon>Kitasatosporales</taxon>
        <taxon>Streptomycetaceae</taxon>
        <taxon>Streptomyces</taxon>
    </lineage>
</organism>
<dbReference type="EMBL" id="JAVREM010000062">
    <property type="protein sequence ID" value="MDT0322408.1"/>
    <property type="molecule type" value="Genomic_DNA"/>
</dbReference>
<comment type="caution">
    <text evidence="6">The sequence shown here is derived from an EMBL/GenBank/DDBJ whole genome shotgun (WGS) entry which is preliminary data.</text>
</comment>
<accession>A0ABU2LZF7</accession>
<dbReference type="PROSITE" id="PS50173">
    <property type="entry name" value="UMUC"/>
    <property type="match status" value="1"/>
</dbReference>
<dbReference type="PANTHER" id="PTHR35369:SF2">
    <property type="entry name" value="BLR3025 PROTEIN"/>
    <property type="match status" value="1"/>
</dbReference>
<dbReference type="Gene3D" id="3.30.1490.100">
    <property type="entry name" value="DNA polymerase, Y-family, little finger domain"/>
    <property type="match status" value="1"/>
</dbReference>
<dbReference type="SUPFAM" id="SSF100879">
    <property type="entry name" value="Lesion bypass DNA polymerase (Y-family), little finger domain"/>
    <property type="match status" value="1"/>
</dbReference>
<feature type="domain" description="UmuC" evidence="5">
    <location>
        <begin position="21"/>
        <end position="124"/>
    </location>
</feature>
<evidence type="ECO:0000256" key="4">
    <source>
        <dbReference type="SAM" id="MobiDB-lite"/>
    </source>
</evidence>
<dbReference type="PANTHER" id="PTHR35369">
    <property type="entry name" value="BLR3025 PROTEIN-RELATED"/>
    <property type="match status" value="1"/>
</dbReference>
<evidence type="ECO:0000313" key="6">
    <source>
        <dbReference type="EMBL" id="MDT0322408.1"/>
    </source>
</evidence>
<dbReference type="Gene3D" id="1.10.150.20">
    <property type="entry name" value="5' to 3' exonuclease, C-terminal subdomain"/>
    <property type="match status" value="1"/>
</dbReference>
<protein>
    <recommendedName>
        <fullName evidence="5">UmuC domain-containing protein</fullName>
    </recommendedName>
</protein>
<dbReference type="Proteomes" id="UP001183420">
    <property type="component" value="Unassembled WGS sequence"/>
</dbReference>
<proteinExistence type="inferred from homology"/>
<reference evidence="7" key="1">
    <citation type="submission" date="2023-07" db="EMBL/GenBank/DDBJ databases">
        <title>30 novel species of actinomycetes from the DSMZ collection.</title>
        <authorList>
            <person name="Nouioui I."/>
        </authorList>
    </citation>
    <scope>NUCLEOTIDE SEQUENCE [LARGE SCALE GENOMIC DNA]</scope>
    <source>
        <strain evidence="7">DSM 44918</strain>
    </source>
</reference>
<comment type="similarity">
    <text evidence="1">Belongs to the DNA polymerase type-Y family.</text>
</comment>
<sequence>MTGPVLHVRFPGCPTERYPALLRLLHGVTPVVQALPPDAAFADVRGARRYFGLDAVQLARLIRVRALALHGADCAIGVAGNPLLARLAAGRLGHEPGVFAVPDTPDGIAEFLADQPVAALPGVGRTTARALAGYGLETAGEVAAAPPATLQRILGAPTARRVRELAGGVDPTPVTPSAPARTMTAEHRFDHDELDAGLRRRALLTLADELGYRLRASGQTARALTLTVRYADRTATTRGRALPEPTAHTPALVGVAYALHEVLGLQRARVRAVALRADELGDATGATRQLSLDPRDERRRRAEAAADRARRRFGPRAAGPAGVLDVA</sequence>
<dbReference type="InterPro" id="IPR017961">
    <property type="entry name" value="DNA_pol_Y-fam_little_finger"/>
</dbReference>
<dbReference type="RefSeq" id="WP_311602996.1">
    <property type="nucleotide sequence ID" value="NZ_JAVREM010000062.1"/>
</dbReference>
<keyword evidence="2" id="KW-0227">DNA damage</keyword>
<dbReference type="InterPro" id="IPR001126">
    <property type="entry name" value="UmuC"/>
</dbReference>
<dbReference type="InterPro" id="IPR050356">
    <property type="entry name" value="SulA_CellDiv_inhibitor"/>
</dbReference>